<dbReference type="InterPro" id="IPR011527">
    <property type="entry name" value="ABC1_TM_dom"/>
</dbReference>
<comment type="catalytic activity">
    <reaction evidence="11">
        <text>leukotriene C4(in) + ATP + H2O = leukotriene C4(out) + ADP + phosphate + H(+)</text>
        <dbReference type="Rhea" id="RHEA:38963"/>
        <dbReference type="ChEBI" id="CHEBI:15377"/>
        <dbReference type="ChEBI" id="CHEBI:15378"/>
        <dbReference type="ChEBI" id="CHEBI:30616"/>
        <dbReference type="ChEBI" id="CHEBI:43474"/>
        <dbReference type="ChEBI" id="CHEBI:57973"/>
        <dbReference type="ChEBI" id="CHEBI:456216"/>
    </reaction>
    <physiologicalReaction direction="left-to-right" evidence="11">
        <dbReference type="Rhea" id="RHEA:38964"/>
    </physiologicalReaction>
</comment>
<dbReference type="Pfam" id="PF24357">
    <property type="entry name" value="TMD0_ABC"/>
    <property type="match status" value="1"/>
</dbReference>
<dbReference type="InterPro" id="IPR056227">
    <property type="entry name" value="TMD0_ABC"/>
</dbReference>
<dbReference type="FunFam" id="3.40.50.300:FF:000997">
    <property type="entry name" value="Multidrug resistance-associated protein 1"/>
    <property type="match status" value="1"/>
</dbReference>
<keyword evidence="8 12" id="KW-1133">Transmembrane helix</keyword>
<sequence length="1539" mass="172592">MAESFGVRDFCSPLSLFWESNYSTPWPDFTLCFQDFVILNIPAVFLILISLLHIPSLIKSPEFHPKFGKKIKSSLYHFKLYCSAALIIPPMVDLLYTLTDVQVRPVAGVLMVTPCLTWIAMVLSTATMRLEWSRGIFSSSVLFLYWLLMSIAYTIKMRTLISYQVIMNVMPEGFLRYITCCIVFGGSVVMLVQTIWVDRSYKKEQIDCKEDDLEPNPESRASFLSKISFWWLNGLIIKGYKHPLTDQDLWDLNEVDKCSNIGNRFRYYWTRELAKISSANKDGVTITTAKNPSLVLAFGRTFGSTFIFAGVLKVTQDTLSFVAPQILRALIAFTADASQPMWQGFAYAFMMFAITFIQSCTNHQFYHRCFVTSIRLKSTIIWAVYRKSLVLSNSSRKSSATGEIINLVSVDAQKLSEAVLYLHMVWAAPIQISLATYFLWQELGPSVMAGLGVLILLVPINAYISTKQRDFQARQMKFKDTRTKLMNEVLNGIKVLKLYAWEKSFIKKVLDIRKLELRQLFISSVLHSAVYFTWANAPFLVALATFTTYVLSGNTLTASKAFVSISLFNVLSYPITTLPASIAVIIQASVSLKRLSDFLKLHEMDESNVNRSMPPKFDRSSVVIEKGNFKWGADEKETILHNVDFEVPTGSLVAVVGHVGGGKSSLLSAILGEMDKVAGDVYVKGSIAYVPQQAWMQNGTIEENILFGQDQLVARYNKTIEACALIPDLEILPGGDQCEIGEKGINLSGGQKQRISVARAVYSNSDIYMFDDPLSAVDAHTRILVTHGLNFLPSVDKIIVVEEGKITETGTFDELLARQGSFSEFFITYANTKMNRPQEELDINEEIEIDEIPQLTDELLQRLKSTTSQLDRSSFSGSTEGLDLSKMSSVRQESKLYERGLSTISQRQDKVTTTEDDHNLILKQIEAIEEKKKLIQEEKTAVGRVKFAVFLHYMKSLGRISAIVIILSKIVIEGCSVGANVWLAEWSSITNSTDSTRNLYLGIYGAFGASKVFISLLNSLLLAYAAVHAGGVLHSALLQNVLRLPMSFFETNPTGRIINRFSTDIFIIDEVIPLMLIYCIGISCTIVGILLVICISTPLFIVVVLPLGIIYFFTQPKINLLNVSILAKIYSFFCYIKRFYIATSRQLKRLDSKRRSPIYSHLGETLEGTTTIRGYGAKDRFCIINDKKVDLNAMAYYPNMASNRWLAIRLEFIGNCVVLFSAIFAIIGRNSLPAAIVGLSVSYAMQITETLNWMVRMSSELESNIVSVERIKEYTEIPTEASWDVSEIKLDSEWPPKGDIQFINYKTRYRDGLDLVLKGINCNISASEKIGIIGRTGAGKSSLTLALFRIIEAADGIIMVDNVDISKIGLHYLRSRITIIPQDPVLFAGSLRMNLDPFDEYNDNDIWGALENAHLKNFVISLEDNLKHTISEGGKNLSVGQRQLICLARALLRKTKILVLDEATAAVDAETDELIQTTIRREFIDCTILTIAHRINTIMDSTRVMVLDQGQIAEFDPPAALLARKDSVFYSMAKDANLI</sequence>
<dbReference type="Gene3D" id="3.40.50.300">
    <property type="entry name" value="P-loop containing nucleotide triphosphate hydrolases"/>
    <property type="match status" value="2"/>
</dbReference>
<evidence type="ECO:0000256" key="1">
    <source>
        <dbReference type="ARBA" id="ARBA00004128"/>
    </source>
</evidence>
<feature type="transmembrane region" description="Helical" evidence="12">
    <location>
        <begin position="105"/>
        <end position="123"/>
    </location>
</feature>
<keyword evidence="6" id="KW-0547">Nucleotide-binding</keyword>
<feature type="transmembrane region" description="Helical" evidence="12">
    <location>
        <begin position="1084"/>
        <end position="1114"/>
    </location>
</feature>
<dbReference type="Proteomes" id="UP000009022">
    <property type="component" value="Unassembled WGS sequence"/>
</dbReference>
<feature type="domain" description="ABC transporter" evidence="13">
    <location>
        <begin position="1300"/>
        <end position="1534"/>
    </location>
</feature>
<evidence type="ECO:0000256" key="2">
    <source>
        <dbReference type="ARBA" id="ARBA00009726"/>
    </source>
</evidence>
<dbReference type="InterPro" id="IPR017871">
    <property type="entry name" value="ABC_transporter-like_CS"/>
</dbReference>
<dbReference type="FunCoup" id="B3S9C0">
    <property type="interactions" value="1316"/>
</dbReference>
<feature type="domain" description="ABC transmembrane type-1" evidence="14">
    <location>
        <begin position="963"/>
        <end position="1263"/>
    </location>
</feature>
<dbReference type="InterPro" id="IPR036640">
    <property type="entry name" value="ABC1_TM_sf"/>
</dbReference>
<feature type="domain" description="ABC transporter" evidence="13">
    <location>
        <begin position="624"/>
        <end position="828"/>
    </location>
</feature>
<evidence type="ECO:0000256" key="3">
    <source>
        <dbReference type="ARBA" id="ARBA00022448"/>
    </source>
</evidence>
<dbReference type="CTD" id="6758090"/>
<dbReference type="InterPro" id="IPR003439">
    <property type="entry name" value="ABC_transporter-like_ATP-bd"/>
</dbReference>
<dbReference type="FunFam" id="3.40.50.300:FF:000074">
    <property type="entry name" value="Multidrug resistance-associated protein 5 isoform 1"/>
    <property type="match status" value="1"/>
</dbReference>
<dbReference type="PROSITE" id="PS50929">
    <property type="entry name" value="ABC_TM1F"/>
    <property type="match status" value="2"/>
</dbReference>
<dbReference type="GO" id="GO:0005524">
    <property type="term" value="F:ATP binding"/>
    <property type="evidence" value="ECO:0007669"/>
    <property type="project" value="UniProtKB-KW"/>
</dbReference>
<dbReference type="GeneID" id="6758090"/>
<dbReference type="PANTHER" id="PTHR24223">
    <property type="entry name" value="ATP-BINDING CASSETTE SUB-FAMILY C"/>
    <property type="match status" value="1"/>
</dbReference>
<protein>
    <recommendedName>
        <fullName evidence="10">ABC-type glutathione-S-conjugate transporter</fullName>
        <ecNumber evidence="10">7.6.2.3</ecNumber>
    </recommendedName>
</protein>
<evidence type="ECO:0000313" key="15">
    <source>
        <dbReference type="EMBL" id="EDV20620.1"/>
    </source>
</evidence>
<dbReference type="PhylomeDB" id="B3S9C0"/>
<dbReference type="CDD" id="cd03250">
    <property type="entry name" value="ABCC_MRP_domain1"/>
    <property type="match status" value="1"/>
</dbReference>
<organism evidence="15 16">
    <name type="scientific">Trichoplax adhaerens</name>
    <name type="common">Trichoplax reptans</name>
    <dbReference type="NCBI Taxonomy" id="10228"/>
    <lineage>
        <taxon>Eukaryota</taxon>
        <taxon>Metazoa</taxon>
        <taxon>Placozoa</taxon>
        <taxon>Uniplacotomia</taxon>
        <taxon>Trichoplacea</taxon>
        <taxon>Trichoplacidae</taxon>
        <taxon>Trichoplax</taxon>
    </lineage>
</organism>
<dbReference type="InParanoid" id="B3S9C0"/>
<proteinExistence type="inferred from homology"/>
<evidence type="ECO:0000259" key="14">
    <source>
        <dbReference type="PROSITE" id="PS50929"/>
    </source>
</evidence>
<comment type="subcellular location">
    <subcellularLocation>
        <location evidence="1">Vacuole membrane</location>
        <topology evidence="1">Multi-pass membrane protein</topology>
    </subcellularLocation>
</comment>
<feature type="transmembrane region" description="Helical" evidence="12">
    <location>
        <begin position="571"/>
        <end position="592"/>
    </location>
</feature>
<comment type="similarity">
    <text evidence="2">Belongs to the ABC transporter superfamily. ABCC family. Conjugate transporter (TC 3.A.1.208) subfamily.</text>
</comment>
<evidence type="ECO:0000256" key="10">
    <source>
        <dbReference type="ARBA" id="ARBA00024220"/>
    </source>
</evidence>
<dbReference type="CDD" id="cd03244">
    <property type="entry name" value="ABCC_MRP_domain2"/>
    <property type="match status" value="1"/>
</dbReference>
<reference evidence="15 16" key="1">
    <citation type="journal article" date="2008" name="Nature">
        <title>The Trichoplax genome and the nature of placozoans.</title>
        <authorList>
            <person name="Srivastava M."/>
            <person name="Begovic E."/>
            <person name="Chapman J."/>
            <person name="Putnam N.H."/>
            <person name="Hellsten U."/>
            <person name="Kawashima T."/>
            <person name="Kuo A."/>
            <person name="Mitros T."/>
            <person name="Salamov A."/>
            <person name="Carpenter M.L."/>
            <person name="Signorovitch A.Y."/>
            <person name="Moreno M.A."/>
            <person name="Kamm K."/>
            <person name="Grimwood J."/>
            <person name="Schmutz J."/>
            <person name="Shapiro H."/>
            <person name="Grigoriev I.V."/>
            <person name="Buss L.W."/>
            <person name="Schierwater B."/>
            <person name="Dellaporta S.L."/>
            <person name="Rokhsar D.S."/>
        </authorList>
    </citation>
    <scope>NUCLEOTIDE SEQUENCE [LARGE SCALE GENOMIC DNA]</scope>
    <source>
        <strain evidence="15 16">Grell-BS-1999</strain>
    </source>
</reference>
<dbReference type="FunFam" id="1.20.1560.10:FF:000363">
    <property type="entry name" value="Multidrug resistance-associated protein 1"/>
    <property type="match status" value="1"/>
</dbReference>
<dbReference type="PROSITE" id="PS50893">
    <property type="entry name" value="ABC_TRANSPORTER_2"/>
    <property type="match status" value="2"/>
</dbReference>
<name>B3S9C0_TRIAD</name>
<feature type="transmembrane region" description="Helical" evidence="12">
    <location>
        <begin position="36"/>
        <end position="58"/>
    </location>
</feature>
<keyword evidence="5" id="KW-0677">Repeat</keyword>
<dbReference type="SUPFAM" id="SSF52540">
    <property type="entry name" value="P-loop containing nucleoside triphosphate hydrolases"/>
    <property type="match status" value="2"/>
</dbReference>
<dbReference type="SUPFAM" id="SSF90123">
    <property type="entry name" value="ABC transporter transmembrane region"/>
    <property type="match status" value="2"/>
</dbReference>
<feature type="transmembrane region" description="Helical" evidence="12">
    <location>
        <begin position="1120"/>
        <end position="1140"/>
    </location>
</feature>
<dbReference type="Pfam" id="PF00005">
    <property type="entry name" value="ABC_tran"/>
    <property type="match status" value="2"/>
</dbReference>
<feature type="transmembrane region" description="Helical" evidence="12">
    <location>
        <begin position="135"/>
        <end position="155"/>
    </location>
</feature>
<dbReference type="InterPro" id="IPR003593">
    <property type="entry name" value="AAA+_ATPase"/>
</dbReference>
<evidence type="ECO:0000313" key="16">
    <source>
        <dbReference type="Proteomes" id="UP000009022"/>
    </source>
</evidence>
<feature type="transmembrane region" description="Helical" evidence="12">
    <location>
        <begin position="175"/>
        <end position="197"/>
    </location>
</feature>
<dbReference type="EMBL" id="DS985258">
    <property type="protein sequence ID" value="EDV20620.1"/>
    <property type="molecule type" value="Genomic_DNA"/>
</dbReference>
<keyword evidence="4 12" id="KW-0812">Transmembrane</keyword>
<gene>
    <name evidence="15" type="ORF">TRIADDRAFT_60852</name>
</gene>
<dbReference type="GO" id="GO:0005886">
    <property type="term" value="C:plasma membrane"/>
    <property type="evidence" value="ECO:0000318"/>
    <property type="project" value="GO_Central"/>
</dbReference>
<dbReference type="FunFam" id="1.20.1560.10:FF:000001">
    <property type="entry name" value="ATP-binding cassette subfamily C member 1"/>
    <property type="match status" value="1"/>
</dbReference>
<dbReference type="RefSeq" id="XP_002116820.1">
    <property type="nucleotide sequence ID" value="XM_002116784.1"/>
</dbReference>
<evidence type="ECO:0000256" key="9">
    <source>
        <dbReference type="ARBA" id="ARBA00023136"/>
    </source>
</evidence>
<evidence type="ECO:0000256" key="12">
    <source>
        <dbReference type="SAM" id="Phobius"/>
    </source>
</evidence>
<dbReference type="eggNOG" id="KOG0054">
    <property type="taxonomic scope" value="Eukaryota"/>
</dbReference>
<feature type="transmembrane region" description="Helical" evidence="12">
    <location>
        <begin position="446"/>
        <end position="464"/>
    </location>
</feature>
<dbReference type="InterPro" id="IPR050173">
    <property type="entry name" value="ABC_transporter_C-like"/>
</dbReference>
<dbReference type="PROSITE" id="PS00211">
    <property type="entry name" value="ABC_TRANSPORTER_1"/>
    <property type="match status" value="2"/>
</dbReference>
<dbReference type="SMART" id="SM00382">
    <property type="entry name" value="AAA"/>
    <property type="match status" value="2"/>
</dbReference>
<dbReference type="PANTHER" id="PTHR24223:SF443">
    <property type="entry name" value="MULTIDRUG-RESISTANCE LIKE PROTEIN 1, ISOFORM I"/>
    <property type="match status" value="1"/>
</dbReference>
<keyword evidence="7" id="KW-0067">ATP-binding</keyword>
<dbReference type="OrthoDB" id="6500128at2759"/>
<evidence type="ECO:0000256" key="11">
    <source>
        <dbReference type="ARBA" id="ARBA00047523"/>
    </source>
</evidence>
<accession>B3S9C0</accession>
<feature type="domain" description="ABC transmembrane type-1" evidence="14">
    <location>
        <begin position="307"/>
        <end position="587"/>
    </location>
</feature>
<dbReference type="KEGG" id="tad:TRIADDRAFT_60852"/>
<dbReference type="OMA" id="DQSAADM"/>
<dbReference type="EC" id="7.6.2.3" evidence="10"/>
<dbReference type="CDD" id="cd18595">
    <property type="entry name" value="ABC_6TM_MRP1_2_3_6_D1_like"/>
    <property type="match status" value="1"/>
</dbReference>
<evidence type="ECO:0000256" key="6">
    <source>
        <dbReference type="ARBA" id="ARBA00022741"/>
    </source>
</evidence>
<dbReference type="Pfam" id="PF00664">
    <property type="entry name" value="ABC_membrane"/>
    <property type="match status" value="3"/>
</dbReference>
<dbReference type="GO" id="GO:0005774">
    <property type="term" value="C:vacuolar membrane"/>
    <property type="evidence" value="ECO:0007669"/>
    <property type="project" value="UniProtKB-SubCell"/>
</dbReference>
<evidence type="ECO:0000256" key="8">
    <source>
        <dbReference type="ARBA" id="ARBA00022989"/>
    </source>
</evidence>
<dbReference type="GO" id="GO:0055085">
    <property type="term" value="P:transmembrane transport"/>
    <property type="evidence" value="ECO:0000318"/>
    <property type="project" value="GO_Central"/>
</dbReference>
<dbReference type="InterPro" id="IPR027417">
    <property type="entry name" value="P-loop_NTPase"/>
</dbReference>
<keyword evidence="3" id="KW-0813">Transport</keyword>
<feature type="transmembrane region" description="Helical" evidence="12">
    <location>
        <begin position="960"/>
        <end position="983"/>
    </location>
</feature>
<evidence type="ECO:0000259" key="13">
    <source>
        <dbReference type="PROSITE" id="PS50893"/>
    </source>
</evidence>
<feature type="transmembrane region" description="Helical" evidence="12">
    <location>
        <begin position="1206"/>
        <end position="1228"/>
    </location>
</feature>
<feature type="transmembrane region" description="Helical" evidence="12">
    <location>
        <begin position="419"/>
        <end position="440"/>
    </location>
</feature>
<feature type="transmembrane region" description="Helical" evidence="12">
    <location>
        <begin position="1003"/>
        <end position="1027"/>
    </location>
</feature>
<evidence type="ECO:0000256" key="4">
    <source>
        <dbReference type="ARBA" id="ARBA00022692"/>
    </source>
</evidence>
<dbReference type="CDD" id="cd18603">
    <property type="entry name" value="ABC_6TM_MRP1_2_3_6_D2_like"/>
    <property type="match status" value="1"/>
</dbReference>
<dbReference type="GO" id="GO:0015431">
    <property type="term" value="F:ABC-type glutathione S-conjugate transporter activity"/>
    <property type="evidence" value="ECO:0007669"/>
    <property type="project" value="UniProtKB-EC"/>
</dbReference>
<evidence type="ECO:0000256" key="5">
    <source>
        <dbReference type="ARBA" id="ARBA00022737"/>
    </source>
</evidence>
<dbReference type="GO" id="GO:0140359">
    <property type="term" value="F:ABC-type transporter activity"/>
    <property type="evidence" value="ECO:0000318"/>
    <property type="project" value="GO_Central"/>
</dbReference>
<evidence type="ECO:0000256" key="7">
    <source>
        <dbReference type="ARBA" id="ARBA00022840"/>
    </source>
</evidence>
<dbReference type="HOGENOM" id="CLU_000604_27_3_1"/>
<keyword evidence="9 12" id="KW-0472">Membrane</keyword>
<dbReference type="GO" id="GO:0016887">
    <property type="term" value="F:ATP hydrolysis activity"/>
    <property type="evidence" value="ECO:0007669"/>
    <property type="project" value="InterPro"/>
</dbReference>
<keyword evidence="16" id="KW-1185">Reference proteome</keyword>
<dbReference type="Gene3D" id="1.20.1560.10">
    <property type="entry name" value="ABC transporter type 1, transmembrane domain"/>
    <property type="match status" value="2"/>
</dbReference>
<feature type="transmembrane region" description="Helical" evidence="12">
    <location>
        <begin position="520"/>
        <end position="551"/>
    </location>
</feature>